<dbReference type="NCBIfam" id="TIGR00540">
    <property type="entry name" value="TPR_hemY_coli"/>
    <property type="match status" value="1"/>
</dbReference>
<dbReference type="InterPro" id="IPR010817">
    <property type="entry name" value="HemY_N"/>
</dbReference>
<evidence type="ECO:0000256" key="2">
    <source>
        <dbReference type="ARBA" id="ARBA00004429"/>
    </source>
</evidence>
<dbReference type="PROSITE" id="PS50005">
    <property type="entry name" value="TPR"/>
    <property type="match status" value="1"/>
</dbReference>
<name>A0AAW9R399_9GAMM</name>
<dbReference type="GO" id="GO:0005886">
    <property type="term" value="C:plasma membrane"/>
    <property type="evidence" value="ECO:0007669"/>
    <property type="project" value="UniProtKB-SubCell"/>
</dbReference>
<feature type="transmembrane region" description="Helical" evidence="11">
    <location>
        <begin position="44"/>
        <end position="65"/>
    </location>
</feature>
<keyword evidence="5" id="KW-0997">Cell inner membrane</keyword>
<evidence type="ECO:0000256" key="10">
    <source>
        <dbReference type="PROSITE-ProRule" id="PRU00339"/>
    </source>
</evidence>
<dbReference type="InterPro" id="IPR005254">
    <property type="entry name" value="Heme_biosyn_assoc_TPR_pro"/>
</dbReference>
<accession>A0AAW9R399</accession>
<dbReference type="Proteomes" id="UP001364472">
    <property type="component" value="Unassembled WGS sequence"/>
</dbReference>
<keyword evidence="9" id="KW-0627">Porphyrin biosynthesis</keyword>
<dbReference type="RefSeq" id="WP_337335529.1">
    <property type="nucleotide sequence ID" value="NZ_JBBDHC010000012.1"/>
</dbReference>
<reference evidence="13 14" key="1">
    <citation type="journal article" date="2016" name="Antonie Van Leeuwenhoek">
        <title>Denitratimonas tolerans gen. nov., sp. nov., a denitrifying bacterium isolated from a bioreactor for tannery wastewater treatment.</title>
        <authorList>
            <person name="Han S.I."/>
            <person name="Kim J.O."/>
            <person name="Lee Y.R."/>
            <person name="Ekpeghere K.I."/>
            <person name="Koh S.C."/>
            <person name="Whang K.S."/>
        </authorList>
    </citation>
    <scope>NUCLEOTIDE SEQUENCE [LARGE SCALE GENOMIC DNA]</scope>
    <source>
        <strain evidence="13 14">KACC 17565</strain>
    </source>
</reference>
<keyword evidence="4" id="KW-1003">Cell membrane</keyword>
<dbReference type="EMBL" id="JBBDHC010000012">
    <property type="protein sequence ID" value="MEJ1249810.1"/>
    <property type="molecule type" value="Genomic_DNA"/>
</dbReference>
<keyword evidence="10" id="KW-0802">TPR repeat</keyword>
<dbReference type="InterPro" id="IPR019734">
    <property type="entry name" value="TPR_rpt"/>
</dbReference>
<evidence type="ECO:0000256" key="3">
    <source>
        <dbReference type="ARBA" id="ARBA00004744"/>
    </source>
</evidence>
<evidence type="ECO:0000256" key="11">
    <source>
        <dbReference type="SAM" id="Phobius"/>
    </source>
</evidence>
<protein>
    <submittedName>
        <fullName evidence="13">Heme biosynthesis HemY N-terminal domain-containing protein</fullName>
    </submittedName>
</protein>
<evidence type="ECO:0000313" key="14">
    <source>
        <dbReference type="Proteomes" id="UP001364472"/>
    </source>
</evidence>
<dbReference type="AlphaFoldDB" id="A0AAW9R399"/>
<keyword evidence="14" id="KW-1185">Reference proteome</keyword>
<dbReference type="Gene3D" id="1.25.40.10">
    <property type="entry name" value="Tetratricopeptide repeat domain"/>
    <property type="match status" value="1"/>
</dbReference>
<feature type="domain" description="HemY N-terminal" evidence="12">
    <location>
        <begin position="29"/>
        <end position="128"/>
    </location>
</feature>
<comment type="subcellular location">
    <subcellularLocation>
        <location evidence="2">Cell inner membrane</location>
        <topology evidence="2">Multi-pass membrane protein</topology>
    </subcellularLocation>
</comment>
<dbReference type="GO" id="GO:0042168">
    <property type="term" value="P:heme metabolic process"/>
    <property type="evidence" value="ECO:0007669"/>
    <property type="project" value="InterPro"/>
</dbReference>
<dbReference type="GO" id="GO:0006779">
    <property type="term" value="P:porphyrin-containing compound biosynthetic process"/>
    <property type="evidence" value="ECO:0007669"/>
    <property type="project" value="UniProtKB-KW"/>
</dbReference>
<evidence type="ECO:0000256" key="9">
    <source>
        <dbReference type="ARBA" id="ARBA00023244"/>
    </source>
</evidence>
<gene>
    <name evidence="13" type="ORF">WB794_09025</name>
</gene>
<evidence type="ECO:0000256" key="5">
    <source>
        <dbReference type="ARBA" id="ARBA00022519"/>
    </source>
</evidence>
<comment type="function">
    <text evidence="1">Involved in a late step of protoheme IX synthesis.</text>
</comment>
<evidence type="ECO:0000256" key="7">
    <source>
        <dbReference type="ARBA" id="ARBA00022989"/>
    </source>
</evidence>
<evidence type="ECO:0000256" key="8">
    <source>
        <dbReference type="ARBA" id="ARBA00023136"/>
    </source>
</evidence>
<evidence type="ECO:0000256" key="6">
    <source>
        <dbReference type="ARBA" id="ARBA00022692"/>
    </source>
</evidence>
<comment type="caution">
    <text evidence="13">The sequence shown here is derived from an EMBL/GenBank/DDBJ whole genome shotgun (WGS) entry which is preliminary data.</text>
</comment>
<evidence type="ECO:0000313" key="13">
    <source>
        <dbReference type="EMBL" id="MEJ1249810.1"/>
    </source>
</evidence>
<dbReference type="Pfam" id="PF07219">
    <property type="entry name" value="HemY_N"/>
    <property type="match status" value="1"/>
</dbReference>
<keyword evidence="7 11" id="KW-1133">Transmembrane helix</keyword>
<feature type="repeat" description="TPR" evidence="10">
    <location>
        <begin position="351"/>
        <end position="384"/>
    </location>
</feature>
<evidence type="ECO:0000256" key="4">
    <source>
        <dbReference type="ARBA" id="ARBA00022475"/>
    </source>
</evidence>
<proteinExistence type="predicted"/>
<evidence type="ECO:0000256" key="1">
    <source>
        <dbReference type="ARBA" id="ARBA00002962"/>
    </source>
</evidence>
<sequence>MKRLVGLLALLALALAGAWLWRIVAADPGYVQIALRGWSIETTLVVATTALILALAALWLVVKLLRMPGRYWSRRRRHVARERLAGGLVALHEGRWHRAERLLTRAASEPQHRLPALLGAARAAQSRGDTQRADELLAQAGERGDALVAALVAARQHQRSGDAPAITALFDAQPVAALPPRAIELYVKALAATGRAGEAVGLLPALRTSRVLEGDALTQEEDATIAAALQQAADAQTLASTWGNLSRAQKIRAPIVAAYARRAVDLGDSDAAVTAVEDAMRKRWSPELAAIYGRLPRGGGRSPLKMAESWLTAHPDDPGLLVTLAKLCRKEQIWGKAEDYLQRALAHGAGAAAWEELGHVHAAQHRNDAAADAYAKALAVQRGERAQTRSDRPLRDEIAKVAVAEVRSDMGVPRLPYEEADEDDAQPPA</sequence>
<keyword evidence="6 11" id="KW-0812">Transmembrane</keyword>
<dbReference type="SUPFAM" id="SSF48452">
    <property type="entry name" value="TPR-like"/>
    <property type="match status" value="1"/>
</dbReference>
<evidence type="ECO:0000259" key="12">
    <source>
        <dbReference type="Pfam" id="PF07219"/>
    </source>
</evidence>
<dbReference type="InterPro" id="IPR011990">
    <property type="entry name" value="TPR-like_helical_dom_sf"/>
</dbReference>
<keyword evidence="8 11" id="KW-0472">Membrane</keyword>
<comment type="pathway">
    <text evidence="3">Porphyrin-containing compound metabolism; protoheme biosynthesis.</text>
</comment>
<organism evidence="13 14">
    <name type="scientific">Denitratimonas tolerans</name>
    <dbReference type="NCBI Taxonomy" id="1338420"/>
    <lineage>
        <taxon>Bacteria</taxon>
        <taxon>Pseudomonadati</taxon>
        <taxon>Pseudomonadota</taxon>
        <taxon>Gammaproteobacteria</taxon>
        <taxon>Lysobacterales</taxon>
        <taxon>Lysobacteraceae</taxon>
        <taxon>Denitratimonas</taxon>
    </lineage>
</organism>